<feature type="domain" description="LysR substrate-binding" evidence="2">
    <location>
        <begin position="4"/>
        <end position="80"/>
    </location>
</feature>
<dbReference type="InterPro" id="IPR058163">
    <property type="entry name" value="LysR-type_TF_proteobact-type"/>
</dbReference>
<evidence type="ECO:0000313" key="3">
    <source>
        <dbReference type="EMBL" id="SIT50870.1"/>
    </source>
</evidence>
<dbReference type="PANTHER" id="PTHR30537:SF5">
    <property type="entry name" value="HTH-TYPE TRANSCRIPTIONAL ACTIVATOR TTDR-RELATED"/>
    <property type="match status" value="1"/>
</dbReference>
<evidence type="ECO:0000313" key="4">
    <source>
        <dbReference type="Proteomes" id="UP000195569"/>
    </source>
</evidence>
<organism evidence="3 4">
    <name type="scientific">Paraburkholderia piptadeniae</name>
    <dbReference type="NCBI Taxonomy" id="1701573"/>
    <lineage>
        <taxon>Bacteria</taxon>
        <taxon>Pseudomonadati</taxon>
        <taxon>Pseudomonadota</taxon>
        <taxon>Betaproteobacteria</taxon>
        <taxon>Burkholderiales</taxon>
        <taxon>Burkholderiaceae</taxon>
        <taxon>Paraburkholderia</taxon>
    </lineage>
</organism>
<dbReference type="Proteomes" id="UP000195569">
    <property type="component" value="Unassembled WGS sequence"/>
</dbReference>
<accession>A0A1N7SU20</accession>
<comment type="caution">
    <text evidence="3">The sequence shown here is derived from an EMBL/GenBank/DDBJ whole genome shotgun (WGS) entry which is preliminary data.</text>
</comment>
<reference evidence="3" key="1">
    <citation type="submission" date="2016-12" db="EMBL/GenBank/DDBJ databases">
        <authorList>
            <person name="Moulin L."/>
        </authorList>
    </citation>
    <scope>NUCLEOTIDE SEQUENCE [LARGE SCALE GENOMIC DNA]</scope>
    <source>
        <strain evidence="3">STM 7183</strain>
    </source>
</reference>
<gene>
    <name evidence="3" type="ORF">BN2476_960021</name>
</gene>
<proteinExistence type="inferred from homology"/>
<comment type="similarity">
    <text evidence="1">Belongs to the LysR transcriptional regulatory family.</text>
</comment>
<dbReference type="GO" id="GO:0006351">
    <property type="term" value="P:DNA-templated transcription"/>
    <property type="evidence" value="ECO:0007669"/>
    <property type="project" value="TreeGrafter"/>
</dbReference>
<protein>
    <submittedName>
        <fullName evidence="3">Transcriptional regulator, LysR family</fullName>
    </submittedName>
</protein>
<dbReference type="EMBL" id="CYGY02000096">
    <property type="protein sequence ID" value="SIT50870.1"/>
    <property type="molecule type" value="Genomic_DNA"/>
</dbReference>
<dbReference type="Gene3D" id="3.40.190.290">
    <property type="match status" value="1"/>
</dbReference>
<evidence type="ECO:0000256" key="1">
    <source>
        <dbReference type="ARBA" id="ARBA00009437"/>
    </source>
</evidence>
<dbReference type="PANTHER" id="PTHR30537">
    <property type="entry name" value="HTH-TYPE TRANSCRIPTIONAL REGULATOR"/>
    <property type="match status" value="1"/>
</dbReference>
<sequence>MHVSGPVQTNTAESLALAIRDGIGVGILPVYSALDALRDGTLVRVLPDHVLQKMNVYALHPSRKFTDAKVRTWVELLRAQVPEMIARDVEALNAIAREPNAA</sequence>
<evidence type="ECO:0000259" key="2">
    <source>
        <dbReference type="Pfam" id="PF03466"/>
    </source>
</evidence>
<dbReference type="Pfam" id="PF03466">
    <property type="entry name" value="LysR_substrate"/>
    <property type="match status" value="1"/>
</dbReference>
<dbReference type="SUPFAM" id="SSF53850">
    <property type="entry name" value="Periplasmic binding protein-like II"/>
    <property type="match status" value="1"/>
</dbReference>
<dbReference type="AlphaFoldDB" id="A0A1N7SU20"/>
<dbReference type="InterPro" id="IPR005119">
    <property type="entry name" value="LysR_subst-bd"/>
</dbReference>
<dbReference type="GO" id="GO:0003700">
    <property type="term" value="F:DNA-binding transcription factor activity"/>
    <property type="evidence" value="ECO:0007669"/>
    <property type="project" value="TreeGrafter"/>
</dbReference>
<name>A0A1N7SU20_9BURK</name>
<dbReference type="GO" id="GO:0043565">
    <property type="term" value="F:sequence-specific DNA binding"/>
    <property type="evidence" value="ECO:0007669"/>
    <property type="project" value="TreeGrafter"/>
</dbReference>
<keyword evidence="4" id="KW-1185">Reference proteome</keyword>